<evidence type="ECO:0000313" key="4">
    <source>
        <dbReference type="EMBL" id="KAJ4845684.1"/>
    </source>
</evidence>
<sequence>MSLPPQAGLGHGQPASPHPLPSPSFPLGLPASLPTLKPSTTTPQEVNMIPSEQPTFAPPPSFKDKLVARASPSSSLEEEFEEQEDDIVAFHTPEGPVVKLSDRYRSMLHKRWANTLIVKLRGRNIGFRALCNKLPNLWKLKENVRVVDLERNFYFVRFSNRQDYLHALTDGPWIVFDHCLTVEPWIPQFNPANHIIKSVVAWVQIPKLSCEYYDRRLLHTVCNMLGRLVRIDHNTAEAIRGLYARVALELNLEKPLQSQVFVDNKWFHIAYENIPQICFSCGHAGHILADCPVQATGNTIISAQAAEPSSTPALAGPTVGASGLDRQPRGEWMVAAPRQRRPPRNTQAPLGKETSSGKESVRSKGVIIGQTSGSRFDVLTDYTTVDRPSPLVMAQINAPVLEKSKGNNNGKEILRPTSGLVTLDNIPPSKIFSSPPSSSIPLTINATTRQPPASPQSHTPTESSLKPMELAPSPSDLSSHTLPTKNTPLDLTFDPSSSSLPNPKPMQEYTTSLKAKNPRVHRKTKRTVPYERGLVSANTMSPATLPAPSSASPIALPDQVSSQEQTFTSLLEKISLNSTKSNSMDTSFDTQGLGHKDKMDGVMTPNIINDPNIVNDVLDNDLMEVTEVAGPKAHPKGNAEDPYATESQDNTVTPAALGIAPPVPGL</sequence>
<feature type="region of interest" description="Disordered" evidence="2">
    <location>
        <begin position="630"/>
        <end position="666"/>
    </location>
</feature>
<proteinExistence type="predicted"/>
<name>A0A9Q0JL59_9ROSI</name>
<organism evidence="4 5">
    <name type="scientific">Turnera subulata</name>
    <dbReference type="NCBI Taxonomy" id="218843"/>
    <lineage>
        <taxon>Eukaryota</taxon>
        <taxon>Viridiplantae</taxon>
        <taxon>Streptophyta</taxon>
        <taxon>Embryophyta</taxon>
        <taxon>Tracheophyta</taxon>
        <taxon>Spermatophyta</taxon>
        <taxon>Magnoliopsida</taxon>
        <taxon>eudicotyledons</taxon>
        <taxon>Gunneridae</taxon>
        <taxon>Pentapetalae</taxon>
        <taxon>rosids</taxon>
        <taxon>fabids</taxon>
        <taxon>Malpighiales</taxon>
        <taxon>Passifloraceae</taxon>
        <taxon>Turnera</taxon>
    </lineage>
</organism>
<evidence type="ECO:0000256" key="1">
    <source>
        <dbReference type="PROSITE-ProRule" id="PRU00047"/>
    </source>
</evidence>
<keyword evidence="5" id="KW-1185">Reference proteome</keyword>
<dbReference type="EMBL" id="JAKUCV010001603">
    <property type="protein sequence ID" value="KAJ4845684.1"/>
    <property type="molecule type" value="Genomic_DNA"/>
</dbReference>
<feature type="compositionally biased region" description="Polar residues" evidence="2">
    <location>
        <begin position="475"/>
        <end position="501"/>
    </location>
</feature>
<feature type="compositionally biased region" description="Low complexity" evidence="2">
    <location>
        <begin position="428"/>
        <end position="441"/>
    </location>
</feature>
<feature type="region of interest" description="Disordered" evidence="2">
    <location>
        <begin position="428"/>
        <end position="505"/>
    </location>
</feature>
<accession>A0A9Q0JL59</accession>
<dbReference type="OrthoDB" id="851886at2759"/>
<dbReference type="Pfam" id="PF14111">
    <property type="entry name" value="DUF4283"/>
    <property type="match status" value="1"/>
</dbReference>
<keyword evidence="1" id="KW-0479">Metal-binding</keyword>
<gene>
    <name evidence="4" type="ORF">Tsubulata_035264</name>
</gene>
<dbReference type="InterPro" id="IPR040256">
    <property type="entry name" value="At4g02000-like"/>
</dbReference>
<dbReference type="PROSITE" id="PS50158">
    <property type="entry name" value="ZF_CCHC"/>
    <property type="match status" value="1"/>
</dbReference>
<feature type="region of interest" description="Disordered" evidence="2">
    <location>
        <begin position="1"/>
        <end position="60"/>
    </location>
</feature>
<evidence type="ECO:0000259" key="3">
    <source>
        <dbReference type="PROSITE" id="PS50158"/>
    </source>
</evidence>
<dbReference type="Proteomes" id="UP001141552">
    <property type="component" value="Unassembled WGS sequence"/>
</dbReference>
<dbReference type="InterPro" id="IPR025558">
    <property type="entry name" value="DUF4283"/>
</dbReference>
<dbReference type="PANTHER" id="PTHR31286">
    <property type="entry name" value="GLYCINE-RICH CELL WALL STRUCTURAL PROTEIN 1.8-LIKE"/>
    <property type="match status" value="1"/>
</dbReference>
<feature type="compositionally biased region" description="Low complexity" evidence="2">
    <location>
        <begin position="25"/>
        <end position="43"/>
    </location>
</feature>
<dbReference type="InterPro" id="IPR001878">
    <property type="entry name" value="Znf_CCHC"/>
</dbReference>
<reference evidence="4" key="2">
    <citation type="journal article" date="2023" name="Plants (Basel)">
        <title>Annotation of the Turnera subulata (Passifloraceae) Draft Genome Reveals the S-Locus Evolved after the Divergence of Turneroideae from Passifloroideae in a Stepwise Manner.</title>
        <authorList>
            <person name="Henning P.M."/>
            <person name="Roalson E.H."/>
            <person name="Mir W."/>
            <person name="McCubbin A.G."/>
            <person name="Shore J.S."/>
        </authorList>
    </citation>
    <scope>NUCLEOTIDE SEQUENCE</scope>
    <source>
        <strain evidence="4">F60SS</strain>
    </source>
</reference>
<protein>
    <recommendedName>
        <fullName evidence="3">CCHC-type domain-containing protein</fullName>
    </recommendedName>
</protein>
<feature type="compositionally biased region" description="Polar residues" evidence="2">
    <location>
        <begin position="442"/>
        <end position="464"/>
    </location>
</feature>
<dbReference type="PANTHER" id="PTHR31286:SF99">
    <property type="entry name" value="DUF4283 DOMAIN-CONTAINING PROTEIN"/>
    <property type="match status" value="1"/>
</dbReference>
<feature type="compositionally biased region" description="Polar residues" evidence="2">
    <location>
        <begin position="344"/>
        <end position="354"/>
    </location>
</feature>
<feature type="region of interest" description="Disordered" evidence="2">
    <location>
        <begin position="307"/>
        <end position="362"/>
    </location>
</feature>
<dbReference type="AlphaFoldDB" id="A0A9Q0JL59"/>
<comment type="caution">
    <text evidence="4">The sequence shown here is derived from an EMBL/GenBank/DDBJ whole genome shotgun (WGS) entry which is preliminary data.</text>
</comment>
<keyword evidence="1" id="KW-0863">Zinc-finger</keyword>
<evidence type="ECO:0000256" key="2">
    <source>
        <dbReference type="SAM" id="MobiDB-lite"/>
    </source>
</evidence>
<dbReference type="GO" id="GO:0008270">
    <property type="term" value="F:zinc ion binding"/>
    <property type="evidence" value="ECO:0007669"/>
    <property type="project" value="UniProtKB-KW"/>
</dbReference>
<dbReference type="GO" id="GO:0003676">
    <property type="term" value="F:nucleic acid binding"/>
    <property type="evidence" value="ECO:0007669"/>
    <property type="project" value="InterPro"/>
</dbReference>
<keyword evidence="1" id="KW-0862">Zinc</keyword>
<reference evidence="4" key="1">
    <citation type="submission" date="2022-02" db="EMBL/GenBank/DDBJ databases">
        <authorList>
            <person name="Henning P.M."/>
            <person name="McCubbin A.G."/>
            <person name="Shore J.S."/>
        </authorList>
    </citation>
    <scope>NUCLEOTIDE SEQUENCE</scope>
    <source>
        <strain evidence="4">F60SS</strain>
        <tissue evidence="4">Leaves</tissue>
    </source>
</reference>
<evidence type="ECO:0000313" key="5">
    <source>
        <dbReference type="Proteomes" id="UP001141552"/>
    </source>
</evidence>
<feature type="domain" description="CCHC-type" evidence="3">
    <location>
        <begin position="278"/>
        <end position="292"/>
    </location>
</feature>